<dbReference type="EMBL" id="LBSK01000032">
    <property type="protein sequence ID" value="KKQ16048.1"/>
    <property type="molecule type" value="Genomic_DNA"/>
</dbReference>
<name>A0A0G0FA40_9BACT</name>
<comment type="caution">
    <text evidence="2">The sequence shown here is derived from an EMBL/GenBank/DDBJ whole genome shotgun (WGS) entry which is preliminary data.</text>
</comment>
<keyword evidence="1" id="KW-0812">Transmembrane</keyword>
<dbReference type="Proteomes" id="UP000033886">
    <property type="component" value="Unassembled WGS sequence"/>
</dbReference>
<evidence type="ECO:0000256" key="1">
    <source>
        <dbReference type="SAM" id="Phobius"/>
    </source>
</evidence>
<dbReference type="AlphaFoldDB" id="A0A0G0FA40"/>
<gene>
    <name evidence="2" type="ORF">US29_C0032G0010</name>
</gene>
<reference evidence="2 3" key="1">
    <citation type="journal article" date="2015" name="Nature">
        <title>rRNA introns, odd ribosomes, and small enigmatic genomes across a large radiation of phyla.</title>
        <authorList>
            <person name="Brown C.T."/>
            <person name="Hug L.A."/>
            <person name="Thomas B.C."/>
            <person name="Sharon I."/>
            <person name="Castelle C.J."/>
            <person name="Singh A."/>
            <person name="Wilkins M.J."/>
            <person name="Williams K.H."/>
            <person name="Banfield J.F."/>
        </authorList>
    </citation>
    <scope>NUCLEOTIDE SEQUENCE [LARGE SCALE GENOMIC DNA]</scope>
</reference>
<protein>
    <submittedName>
        <fullName evidence="2">Uncharacterized protein</fullName>
    </submittedName>
</protein>
<keyword evidence="1" id="KW-1133">Transmembrane helix</keyword>
<feature type="transmembrane region" description="Helical" evidence="1">
    <location>
        <begin position="20"/>
        <end position="48"/>
    </location>
</feature>
<keyword evidence="1" id="KW-0472">Membrane</keyword>
<proteinExistence type="predicted"/>
<feature type="transmembrane region" description="Helical" evidence="1">
    <location>
        <begin position="69"/>
        <end position="89"/>
    </location>
</feature>
<evidence type="ECO:0000313" key="2">
    <source>
        <dbReference type="EMBL" id="KKQ16048.1"/>
    </source>
</evidence>
<organism evidence="2 3">
    <name type="scientific">candidate division WS6 bacterium GW2011_GWF1_36_8</name>
    <dbReference type="NCBI Taxonomy" id="1619098"/>
    <lineage>
        <taxon>Bacteria</taxon>
        <taxon>Candidatus Dojkabacteria</taxon>
    </lineage>
</organism>
<evidence type="ECO:0000313" key="3">
    <source>
        <dbReference type="Proteomes" id="UP000033886"/>
    </source>
</evidence>
<accession>A0A0G0FA40</accession>
<sequence length="90" mass="9720">MNNDVNNMLDNLGKNPLGGLSVNVATLLKFPLVLILFGNVLFAALLFLRSRILADTFQSSSISLIKTIITIYLITTIIGSIIAVLFLLVG</sequence>